<feature type="transmembrane region" description="Helical" evidence="8">
    <location>
        <begin position="269"/>
        <end position="294"/>
    </location>
</feature>
<keyword evidence="7 8" id="KW-0472">Membrane</keyword>
<feature type="transmembrane region" description="Helical" evidence="8">
    <location>
        <begin position="338"/>
        <end position="357"/>
    </location>
</feature>
<sequence>MDNKKIDLPQFTILVILITIGDSILVLPAIPAAIAKQDAWLSAILGLLIGLFVVYLLGTVGKLYPHLTLVEYNEKILGKWPGIFVSILFIFYPLLSVAAHVREIGDFTTTHIMTNTPVIMVNLLFVVIIVMGARLGIEVIARSGEIFFFFFTILFVVFVIALVPLIDLKNVQPILEGGIQPVIDGAFTVVAFPFMELVVFLMVLPYVNHQKKIRKSFLIGSLCGGLVLVIIISFTILILGYDLTQRSFYPTFALAKVIRIGDFLERIEVILAVMWILTTYYKITFYFYILNVALAQIVRIKEYKVLLYPMGMIITVLSIVISPNAAYFNDTISKYWPFYDSTFSVFLPLLLLIVAFIRKKHER</sequence>
<name>A0A366EZF5_9BACI</name>
<evidence type="ECO:0000256" key="3">
    <source>
        <dbReference type="ARBA" id="ARBA00022448"/>
    </source>
</evidence>
<evidence type="ECO:0000256" key="4">
    <source>
        <dbReference type="ARBA" id="ARBA00022544"/>
    </source>
</evidence>
<feature type="transmembrane region" description="Helical" evidence="8">
    <location>
        <begin position="219"/>
        <end position="241"/>
    </location>
</feature>
<keyword evidence="3" id="KW-0813">Transport</keyword>
<keyword evidence="6 8" id="KW-1133">Transmembrane helix</keyword>
<keyword evidence="4" id="KW-0309">Germination</keyword>
<dbReference type="Pfam" id="PF03845">
    <property type="entry name" value="Spore_permease"/>
    <property type="match status" value="1"/>
</dbReference>
<reference evidence="9 10" key="1">
    <citation type="submission" date="2018-06" db="EMBL/GenBank/DDBJ databases">
        <title>Freshwater and sediment microbial communities from various areas in North America, analyzing microbe dynamics in response to fracking.</title>
        <authorList>
            <person name="Lamendella R."/>
        </authorList>
    </citation>
    <scope>NUCLEOTIDE SEQUENCE [LARGE SCALE GENOMIC DNA]</scope>
    <source>
        <strain evidence="9 10">97B</strain>
    </source>
</reference>
<feature type="transmembrane region" description="Helical" evidence="8">
    <location>
        <begin position="119"/>
        <end position="137"/>
    </location>
</feature>
<feature type="transmembrane region" description="Helical" evidence="8">
    <location>
        <begin position="80"/>
        <end position="99"/>
    </location>
</feature>
<dbReference type="PANTHER" id="PTHR34975:SF2">
    <property type="entry name" value="SPORE GERMINATION PROTEIN A2"/>
    <property type="match status" value="1"/>
</dbReference>
<protein>
    <submittedName>
        <fullName evidence="9">Spore germination protein KB</fullName>
    </submittedName>
</protein>
<feature type="transmembrane region" description="Helical" evidence="8">
    <location>
        <begin position="40"/>
        <end position="60"/>
    </location>
</feature>
<dbReference type="RefSeq" id="WP_258549520.1">
    <property type="nucleotide sequence ID" value="NZ_QNRJ01000001.1"/>
</dbReference>
<evidence type="ECO:0000256" key="6">
    <source>
        <dbReference type="ARBA" id="ARBA00022989"/>
    </source>
</evidence>
<evidence type="ECO:0000256" key="1">
    <source>
        <dbReference type="ARBA" id="ARBA00004141"/>
    </source>
</evidence>
<evidence type="ECO:0000256" key="2">
    <source>
        <dbReference type="ARBA" id="ARBA00007998"/>
    </source>
</evidence>
<feature type="transmembrane region" description="Helical" evidence="8">
    <location>
        <begin position="12"/>
        <end position="34"/>
    </location>
</feature>
<dbReference type="NCBIfam" id="TIGR00912">
    <property type="entry name" value="2A0309"/>
    <property type="match status" value="1"/>
</dbReference>
<comment type="subcellular location">
    <subcellularLocation>
        <location evidence="1">Membrane</location>
        <topology evidence="1">Multi-pass membrane protein</topology>
    </subcellularLocation>
</comment>
<evidence type="ECO:0000313" key="9">
    <source>
        <dbReference type="EMBL" id="RBP07802.1"/>
    </source>
</evidence>
<dbReference type="GO" id="GO:0009847">
    <property type="term" value="P:spore germination"/>
    <property type="evidence" value="ECO:0007669"/>
    <property type="project" value="InterPro"/>
</dbReference>
<dbReference type="Gene3D" id="1.20.1740.10">
    <property type="entry name" value="Amino acid/polyamine transporter I"/>
    <property type="match status" value="1"/>
</dbReference>
<dbReference type="PANTHER" id="PTHR34975">
    <property type="entry name" value="SPORE GERMINATION PROTEIN A2"/>
    <property type="match status" value="1"/>
</dbReference>
<evidence type="ECO:0000256" key="7">
    <source>
        <dbReference type="ARBA" id="ARBA00023136"/>
    </source>
</evidence>
<dbReference type="InterPro" id="IPR004761">
    <property type="entry name" value="Spore_GerAB"/>
</dbReference>
<evidence type="ECO:0000256" key="5">
    <source>
        <dbReference type="ARBA" id="ARBA00022692"/>
    </source>
</evidence>
<accession>A0A366EZF5</accession>
<feature type="transmembrane region" description="Helical" evidence="8">
    <location>
        <begin position="186"/>
        <end position="207"/>
    </location>
</feature>
<keyword evidence="5 8" id="KW-0812">Transmembrane</keyword>
<evidence type="ECO:0000256" key="8">
    <source>
        <dbReference type="SAM" id="Phobius"/>
    </source>
</evidence>
<organism evidence="9 10">
    <name type="scientific">Rossellomorea aquimaris</name>
    <dbReference type="NCBI Taxonomy" id="189382"/>
    <lineage>
        <taxon>Bacteria</taxon>
        <taxon>Bacillati</taxon>
        <taxon>Bacillota</taxon>
        <taxon>Bacilli</taxon>
        <taxon>Bacillales</taxon>
        <taxon>Bacillaceae</taxon>
        <taxon>Rossellomorea</taxon>
    </lineage>
</organism>
<dbReference type="GO" id="GO:0016020">
    <property type="term" value="C:membrane"/>
    <property type="evidence" value="ECO:0007669"/>
    <property type="project" value="UniProtKB-SubCell"/>
</dbReference>
<evidence type="ECO:0000313" key="10">
    <source>
        <dbReference type="Proteomes" id="UP000252118"/>
    </source>
</evidence>
<feature type="transmembrane region" description="Helical" evidence="8">
    <location>
        <begin position="306"/>
        <end position="326"/>
    </location>
</feature>
<proteinExistence type="inferred from homology"/>
<comment type="similarity">
    <text evidence="2">Belongs to the amino acid-polyamine-organocation (APC) superfamily. Spore germination protein (SGP) (TC 2.A.3.9) family.</text>
</comment>
<feature type="transmembrane region" description="Helical" evidence="8">
    <location>
        <begin position="146"/>
        <end position="166"/>
    </location>
</feature>
<dbReference type="EMBL" id="QNRJ01000001">
    <property type="protein sequence ID" value="RBP07802.1"/>
    <property type="molecule type" value="Genomic_DNA"/>
</dbReference>
<comment type="caution">
    <text evidence="9">The sequence shown here is derived from an EMBL/GenBank/DDBJ whole genome shotgun (WGS) entry which is preliminary data.</text>
</comment>
<dbReference type="AlphaFoldDB" id="A0A366EZF5"/>
<gene>
    <name evidence="9" type="ORF">DET59_101169</name>
</gene>
<dbReference type="Proteomes" id="UP000252118">
    <property type="component" value="Unassembled WGS sequence"/>
</dbReference>